<keyword evidence="6" id="KW-0460">Magnesium</keyword>
<name>A0ABR7F1Y3_9FIRM</name>
<keyword evidence="3" id="KW-0479">Metal-binding</keyword>
<keyword evidence="2" id="KW-0548">Nucleotidyltransferase</keyword>
<keyword evidence="5" id="KW-0067">ATP-binding</keyword>
<dbReference type="InterPro" id="IPR006116">
    <property type="entry name" value="NT_2-5OAS_ClassI-CCAase"/>
</dbReference>
<evidence type="ECO:0000256" key="1">
    <source>
        <dbReference type="ARBA" id="ARBA00022679"/>
    </source>
</evidence>
<organism evidence="12 13">
    <name type="scientific">Eubacterium segne</name>
    <dbReference type="NCBI Taxonomy" id="2763045"/>
    <lineage>
        <taxon>Bacteria</taxon>
        <taxon>Bacillati</taxon>
        <taxon>Bacillota</taxon>
        <taxon>Clostridia</taxon>
        <taxon>Eubacteriales</taxon>
        <taxon>Eubacteriaceae</taxon>
        <taxon>Eubacterium</taxon>
    </lineage>
</organism>
<evidence type="ECO:0000256" key="6">
    <source>
        <dbReference type="ARBA" id="ARBA00022842"/>
    </source>
</evidence>
<evidence type="ECO:0000256" key="4">
    <source>
        <dbReference type="ARBA" id="ARBA00022741"/>
    </source>
</evidence>
<dbReference type="Proteomes" id="UP000597877">
    <property type="component" value="Unassembled WGS sequence"/>
</dbReference>
<sequence length="404" mass="47281">MRKTELRQQDILKLIEGLDISPTMYKNATDKYKAVGTYLQEQGVECDIFPQGSFSLGTVVRPYRESKEADYDLDFICCLGKLKEKTTAKYVKNIIKETICKSEVYKEKLQNREWDKCWTLEYAEVNGIGFNIDIVPGVSESNDVVQSMINLGVARENAELAVAITDKRGENYYWFTSNPRAYKNWFETINKPFLDFNRENRKKILLEKNRTIYNSIEEIPEGLERSSLQRVIQILKHHRDVYYCRIKKENLKPTSAIITTICAEIAYGMNPSMNVFELLQAIANDFEIYSYNQTLQEEEFSRQYIDKNIIRKRKGIWYIINPVNPKDNLADSWNDNPEKVQIFFKWVKAMKKDCLDSMNLEDNDFVALLENNFGRDYVKKNVKLEDYDSVVPNVIINTPKPWGK</sequence>
<evidence type="ECO:0000313" key="13">
    <source>
        <dbReference type="Proteomes" id="UP000597877"/>
    </source>
</evidence>
<dbReference type="EMBL" id="JACOOZ010000004">
    <property type="protein sequence ID" value="MBC5667610.1"/>
    <property type="molecule type" value="Genomic_DNA"/>
</dbReference>
<proteinExistence type="predicted"/>
<dbReference type="InterPro" id="IPR048445">
    <property type="entry name" value="DncV-like_NTFase"/>
</dbReference>
<evidence type="ECO:0000259" key="11">
    <source>
        <dbReference type="Pfam" id="PF21654"/>
    </source>
</evidence>
<evidence type="ECO:0000256" key="2">
    <source>
        <dbReference type="ARBA" id="ARBA00022695"/>
    </source>
</evidence>
<dbReference type="Pfam" id="PF21654">
    <property type="entry name" value="DncV-like_NTFase"/>
    <property type="match status" value="1"/>
</dbReference>
<protein>
    <recommendedName>
        <fullName evidence="9">Cyclic GMP-AMP synthase</fullName>
    </recommendedName>
</protein>
<keyword evidence="7" id="KW-0546">Nucleotide metabolism</keyword>
<dbReference type="RefSeq" id="WP_118589428.1">
    <property type="nucleotide sequence ID" value="NZ_JACOOZ010000004.1"/>
</dbReference>
<evidence type="ECO:0000256" key="3">
    <source>
        <dbReference type="ARBA" id="ARBA00022723"/>
    </source>
</evidence>
<comment type="caution">
    <text evidence="12">The sequence shown here is derived from an EMBL/GenBank/DDBJ whole genome shotgun (WGS) entry which is preliminary data.</text>
</comment>
<evidence type="ECO:0000256" key="10">
    <source>
        <dbReference type="ARBA" id="ARBA00048304"/>
    </source>
</evidence>
<dbReference type="CDD" id="cd05400">
    <property type="entry name" value="NT_2-5OAS_ClassI-CCAase"/>
    <property type="match status" value="1"/>
</dbReference>
<accession>A0ABR7F1Y3</accession>
<keyword evidence="4" id="KW-0547">Nucleotide-binding</keyword>
<keyword evidence="8" id="KW-0051">Antiviral defense</keyword>
<evidence type="ECO:0000313" key="12">
    <source>
        <dbReference type="EMBL" id="MBC5667610.1"/>
    </source>
</evidence>
<feature type="domain" description="Cyclic GMP-AMP synthase DncV-like nucleotidyltransferase" evidence="11">
    <location>
        <begin position="48"/>
        <end position="124"/>
    </location>
</feature>
<comment type="catalytic activity">
    <reaction evidence="10">
        <text>GTP + ATP = 3',3'-cGAMP + 2 diphosphate</text>
        <dbReference type="Rhea" id="RHEA:35647"/>
        <dbReference type="ChEBI" id="CHEBI:30616"/>
        <dbReference type="ChEBI" id="CHEBI:33019"/>
        <dbReference type="ChEBI" id="CHEBI:37565"/>
        <dbReference type="ChEBI" id="CHEBI:71501"/>
    </reaction>
    <physiologicalReaction direction="left-to-right" evidence="10">
        <dbReference type="Rhea" id="RHEA:35648"/>
    </physiologicalReaction>
</comment>
<evidence type="ECO:0000256" key="9">
    <source>
        <dbReference type="ARBA" id="ARBA00044145"/>
    </source>
</evidence>
<evidence type="ECO:0000256" key="5">
    <source>
        <dbReference type="ARBA" id="ARBA00022840"/>
    </source>
</evidence>
<evidence type="ECO:0000256" key="7">
    <source>
        <dbReference type="ARBA" id="ARBA00023080"/>
    </source>
</evidence>
<keyword evidence="13" id="KW-1185">Reference proteome</keyword>
<keyword evidence="1" id="KW-0808">Transferase</keyword>
<reference evidence="12 13" key="1">
    <citation type="submission" date="2020-08" db="EMBL/GenBank/DDBJ databases">
        <title>Genome public.</title>
        <authorList>
            <person name="Liu C."/>
            <person name="Sun Q."/>
        </authorList>
    </citation>
    <scope>NUCLEOTIDE SEQUENCE [LARGE SCALE GENOMIC DNA]</scope>
    <source>
        <strain evidence="12 13">BX4</strain>
    </source>
</reference>
<evidence type="ECO:0000256" key="8">
    <source>
        <dbReference type="ARBA" id="ARBA00023118"/>
    </source>
</evidence>
<gene>
    <name evidence="12" type="ORF">H8S00_06405</name>
</gene>